<sequence>MIVVRVVAKGRFCFDQSRPHCARRTLKPEDTREENSSQFPASTPVHYSSTRECASEQVRRVGRLLRTGGDVGKVVWDRNRSLLRSKGDRLVYYF</sequence>
<dbReference type="HOGENOM" id="CLU_2387943_0_0_1"/>
<feature type="compositionally biased region" description="Basic and acidic residues" evidence="1">
    <location>
        <begin position="26"/>
        <end position="35"/>
    </location>
</feature>
<protein>
    <submittedName>
        <fullName evidence="2">AAEL006894-PA</fullName>
    </submittedName>
</protein>
<accession>Q174I8</accession>
<feature type="compositionally biased region" description="Polar residues" evidence="1">
    <location>
        <begin position="36"/>
        <end position="49"/>
    </location>
</feature>
<evidence type="ECO:0000313" key="3">
    <source>
        <dbReference type="Proteomes" id="UP000682892"/>
    </source>
</evidence>
<reference evidence="2" key="2">
    <citation type="journal article" date="2007" name="Science">
        <title>Genome sequence of Aedes aegypti, a major arbovirus vector.</title>
        <authorList>
            <person name="Nene V."/>
            <person name="Wortman J.R."/>
            <person name="Lawson D."/>
            <person name="Haas B."/>
            <person name="Kodira C."/>
            <person name="Tu Z.J."/>
            <person name="Loftus B."/>
            <person name="Xi Z."/>
            <person name="Megy K."/>
            <person name="Grabherr M."/>
            <person name="Ren Q."/>
            <person name="Zdobnov E.M."/>
            <person name="Lobo N.F."/>
            <person name="Campbell K.S."/>
            <person name="Brown S.E."/>
            <person name="Bonaldo M.F."/>
            <person name="Zhu J."/>
            <person name="Sinkins S.P."/>
            <person name="Hogenkamp D.G."/>
            <person name="Amedeo P."/>
            <person name="Arensburger P."/>
            <person name="Atkinson P.W."/>
            <person name="Bidwell S."/>
            <person name="Biedler J."/>
            <person name="Birney E."/>
            <person name="Bruggner R.V."/>
            <person name="Costas J."/>
            <person name="Coy M.R."/>
            <person name="Crabtree J."/>
            <person name="Crawford M."/>
            <person name="Debruyn B."/>
            <person name="Decaprio D."/>
            <person name="Eiglmeier K."/>
            <person name="Eisenstadt E."/>
            <person name="El-Dorry H."/>
            <person name="Gelbart W.M."/>
            <person name="Gomes S.L."/>
            <person name="Hammond M."/>
            <person name="Hannick L.I."/>
            <person name="Hogan J.R."/>
            <person name="Holmes M.H."/>
            <person name="Jaffe D."/>
            <person name="Johnston J.S."/>
            <person name="Kennedy R.C."/>
            <person name="Koo H."/>
            <person name="Kravitz S."/>
            <person name="Kriventseva E.V."/>
            <person name="Kulp D."/>
            <person name="Labutti K."/>
            <person name="Lee E."/>
            <person name="Li S."/>
            <person name="Lovin D.D."/>
            <person name="Mao C."/>
            <person name="Mauceli E."/>
            <person name="Menck C.F."/>
            <person name="Miller J.R."/>
            <person name="Montgomery P."/>
            <person name="Mori A."/>
            <person name="Nascimento A.L."/>
            <person name="Naveira H.F."/>
            <person name="Nusbaum C."/>
            <person name="O'leary S."/>
            <person name="Orvis J."/>
            <person name="Pertea M."/>
            <person name="Quesneville H."/>
            <person name="Reidenbach K.R."/>
            <person name="Rogers Y.H."/>
            <person name="Roth C.W."/>
            <person name="Schneider J.R."/>
            <person name="Schatz M."/>
            <person name="Shumway M."/>
            <person name="Stanke M."/>
            <person name="Stinson E.O."/>
            <person name="Tubio J.M."/>
            <person name="Vanzee J.P."/>
            <person name="Verjovski-Almeida S."/>
            <person name="Werner D."/>
            <person name="White O."/>
            <person name="Wyder S."/>
            <person name="Zeng Q."/>
            <person name="Zhao Q."/>
            <person name="Zhao Y."/>
            <person name="Hill C.A."/>
            <person name="Raikhel A.S."/>
            <person name="Soares M.B."/>
            <person name="Knudson D.L."/>
            <person name="Lee N.H."/>
            <person name="Galagan J."/>
            <person name="Salzberg S.L."/>
            <person name="Paulsen I.T."/>
            <person name="Dimopoulos G."/>
            <person name="Collins F.H."/>
            <person name="Birren B."/>
            <person name="Fraser-Liggett C.M."/>
            <person name="Severson D.W."/>
        </authorList>
    </citation>
    <scope>NUCLEOTIDE SEQUENCE [LARGE SCALE GENOMIC DNA]</scope>
    <source>
        <strain evidence="2">Liverpool</strain>
    </source>
</reference>
<dbReference type="PaxDb" id="7159-AAEL006894-PA"/>
<reference evidence="2" key="3">
    <citation type="submission" date="2012-09" db="EMBL/GenBank/DDBJ databases">
        <authorList>
            <consortium name="VectorBase"/>
        </authorList>
    </citation>
    <scope>NUCLEOTIDE SEQUENCE</scope>
    <source>
        <strain evidence="2">Liverpool</strain>
    </source>
</reference>
<evidence type="ECO:0000313" key="2">
    <source>
        <dbReference type="EMBL" id="EAT41470.1"/>
    </source>
</evidence>
<evidence type="ECO:0000256" key="1">
    <source>
        <dbReference type="SAM" id="MobiDB-lite"/>
    </source>
</evidence>
<organism evidence="2 3">
    <name type="scientific">Aedes aegypti</name>
    <name type="common">Yellowfever mosquito</name>
    <name type="synonym">Culex aegypti</name>
    <dbReference type="NCBI Taxonomy" id="7159"/>
    <lineage>
        <taxon>Eukaryota</taxon>
        <taxon>Metazoa</taxon>
        <taxon>Ecdysozoa</taxon>
        <taxon>Arthropoda</taxon>
        <taxon>Hexapoda</taxon>
        <taxon>Insecta</taxon>
        <taxon>Pterygota</taxon>
        <taxon>Neoptera</taxon>
        <taxon>Endopterygota</taxon>
        <taxon>Diptera</taxon>
        <taxon>Nematocera</taxon>
        <taxon>Culicoidea</taxon>
        <taxon>Culicidae</taxon>
        <taxon>Culicinae</taxon>
        <taxon>Aedini</taxon>
        <taxon>Aedes</taxon>
        <taxon>Stegomyia</taxon>
    </lineage>
</organism>
<dbReference type="EMBL" id="CH477410">
    <property type="protein sequence ID" value="EAT41470.1"/>
    <property type="molecule type" value="Genomic_DNA"/>
</dbReference>
<name>Q174I8_AEDAE</name>
<reference evidence="2" key="1">
    <citation type="submission" date="2005-10" db="EMBL/GenBank/DDBJ databases">
        <authorList>
            <person name="Loftus B.J."/>
            <person name="Nene V.M."/>
            <person name="Hannick L.I."/>
            <person name="Bidwell S."/>
            <person name="Haas B."/>
            <person name="Amedeo P."/>
            <person name="Orvis J."/>
            <person name="Wortman J.R."/>
            <person name="White O.R."/>
            <person name="Salzberg S."/>
            <person name="Shumway M."/>
            <person name="Koo H."/>
            <person name="Zhao Y."/>
            <person name="Holmes M."/>
            <person name="Miller J."/>
            <person name="Schatz M."/>
            <person name="Pop M."/>
            <person name="Pai G."/>
            <person name="Utterback T."/>
            <person name="Rogers Y.-H."/>
            <person name="Kravitz S."/>
            <person name="Fraser C.M."/>
        </authorList>
    </citation>
    <scope>NUCLEOTIDE SEQUENCE</scope>
    <source>
        <strain evidence="2">Liverpool</strain>
    </source>
</reference>
<dbReference type="AlphaFoldDB" id="Q174I8"/>
<feature type="region of interest" description="Disordered" evidence="1">
    <location>
        <begin position="25"/>
        <end position="49"/>
    </location>
</feature>
<dbReference type="Proteomes" id="UP000682892">
    <property type="component" value="Unassembled WGS sequence"/>
</dbReference>
<gene>
    <name evidence="2" type="ORF">AaeL_AAEL006894</name>
</gene>
<proteinExistence type="predicted"/>